<organism evidence="1 2">
    <name type="scientific">Tsukamurella phage TIN4</name>
    <dbReference type="NCBI Taxonomy" id="1636547"/>
    <lineage>
        <taxon>Viruses</taxon>
        <taxon>Duplodnaviria</taxon>
        <taxon>Heunggongvirae</taxon>
        <taxon>Uroviricota</taxon>
        <taxon>Caudoviricetes</taxon>
        <taxon>Tinduovirus</taxon>
        <taxon>Tinduovirus TIN3</taxon>
    </lineage>
</organism>
<protein>
    <submittedName>
        <fullName evidence="1">Uncharacterized protein</fullName>
    </submittedName>
</protein>
<evidence type="ECO:0000313" key="1">
    <source>
        <dbReference type="EMBL" id="AKJ72011.1"/>
    </source>
</evidence>
<accession>A0A0K0N5Y8</accession>
<evidence type="ECO:0000313" key="2">
    <source>
        <dbReference type="Proteomes" id="UP000223234"/>
    </source>
</evidence>
<gene>
    <name evidence="1" type="ORF">TIN4_105</name>
</gene>
<name>A0A0K0N5Y8_9CAUD</name>
<proteinExistence type="predicted"/>
<dbReference type="EMBL" id="KR011064">
    <property type="protein sequence ID" value="AKJ72011.1"/>
    <property type="molecule type" value="Genomic_DNA"/>
</dbReference>
<sequence>MRQKKTSRRRVEVQVEANSSPRGGWDICIRDAAGHLSDTTCVSRNNVAFKATQEAARVLGVPEGRIKINRVVYV</sequence>
<dbReference type="Proteomes" id="UP000223234">
    <property type="component" value="Segment"/>
</dbReference>
<reference evidence="1 2" key="1">
    <citation type="journal article" date="2015" name="Appl. Environ. Microbiol.">
        <title>Three of a Kind: Genetically Similar Tsukamurella Phages TIN2, TIN3, and TIN4.</title>
        <authorList>
            <person name="Dyson Z.A."/>
            <person name="Tucci J."/>
            <person name="Seviour R.J."/>
            <person name="Petrovski S."/>
        </authorList>
    </citation>
    <scope>NUCLEOTIDE SEQUENCE [LARGE SCALE GENOMIC DNA]</scope>
</reference>